<reference evidence="2" key="1">
    <citation type="submission" date="2020-03" db="EMBL/GenBank/DDBJ databases">
        <title>Spirochaetal bacteria isolated from arthropods constitute a novel genus Entomospira genus novum within the order Spirochaetales.</title>
        <authorList>
            <person name="Grana-Miraglia L."/>
            <person name="Sikutova S."/>
            <person name="Fingerle V."/>
            <person name="Sing A."/>
            <person name="Castillo-Ramirez S."/>
            <person name="Margos G."/>
            <person name="Rudolf I."/>
        </authorList>
    </citation>
    <scope>NUCLEOTIDE SEQUENCE</scope>
    <source>
        <strain evidence="2">BR149</strain>
    </source>
</reference>
<comment type="function">
    <text evidence="1">Involved in the import of queuosine (Q) precursors, required for Q precursor salvage.</text>
</comment>
<feature type="transmembrane region" description="Helical" evidence="1">
    <location>
        <begin position="73"/>
        <end position="96"/>
    </location>
</feature>
<feature type="transmembrane region" description="Helical" evidence="1">
    <location>
        <begin position="184"/>
        <end position="209"/>
    </location>
</feature>
<feature type="transmembrane region" description="Helical" evidence="1">
    <location>
        <begin position="123"/>
        <end position="143"/>
    </location>
</feature>
<evidence type="ECO:0000313" key="2">
    <source>
        <dbReference type="EMBL" id="NIZ69996.1"/>
    </source>
</evidence>
<keyword evidence="1" id="KW-0812">Transmembrane</keyword>
<keyword evidence="3" id="KW-1185">Reference proteome</keyword>
<feature type="transmembrane region" description="Helical" evidence="1">
    <location>
        <begin position="155"/>
        <end position="178"/>
    </location>
</feature>
<keyword evidence="1" id="KW-1133">Transmembrane helix</keyword>
<feature type="transmembrane region" description="Helical" evidence="1">
    <location>
        <begin position="7"/>
        <end position="29"/>
    </location>
</feature>
<comment type="similarity">
    <text evidence="1">Belongs to the vitamin uptake transporter (VUT/ECF) (TC 2.A.88) family. Q precursor transporter subfamily.</text>
</comment>
<dbReference type="HAMAP" id="MF_02088">
    <property type="entry name" value="Q_prec_transport"/>
    <property type="match status" value="1"/>
</dbReference>
<dbReference type="PANTHER" id="PTHR34300:SF2">
    <property type="entry name" value="QUEUOSINE PRECURSOR TRANSPORTER-RELATED"/>
    <property type="match status" value="1"/>
</dbReference>
<gene>
    <name evidence="2" type="ORF">HCT48_07225</name>
</gene>
<keyword evidence="1" id="KW-1003">Cell membrane</keyword>
<organism evidence="2 3">
    <name type="scientific">Entomospira culicis</name>
    <dbReference type="NCBI Taxonomy" id="2719989"/>
    <lineage>
        <taxon>Bacteria</taxon>
        <taxon>Pseudomonadati</taxon>
        <taxon>Spirochaetota</taxon>
        <taxon>Spirochaetia</taxon>
        <taxon>Spirochaetales</taxon>
        <taxon>Spirochaetaceae</taxon>
        <taxon>Entomospira</taxon>
    </lineage>
</organism>
<dbReference type="Proteomes" id="UP000778951">
    <property type="component" value="Unassembled WGS sequence"/>
</dbReference>
<dbReference type="Pfam" id="PF02592">
    <property type="entry name" value="Vut_1"/>
    <property type="match status" value="1"/>
</dbReference>
<accession>A0A968L058</accession>
<dbReference type="InterPro" id="IPR003744">
    <property type="entry name" value="YhhQ"/>
</dbReference>
<comment type="caution">
    <text evidence="2">The sequence shown here is derived from an EMBL/GenBank/DDBJ whole genome shotgun (WGS) entry which is preliminary data.</text>
</comment>
<dbReference type="AlphaFoldDB" id="A0A968L058"/>
<comment type="subcellular location">
    <subcellularLocation>
        <location evidence="1">Cell membrane</location>
        <topology evidence="1">Multi-pass membrane protein</topology>
    </subcellularLocation>
</comment>
<evidence type="ECO:0000313" key="3">
    <source>
        <dbReference type="Proteomes" id="UP000778951"/>
    </source>
</evidence>
<sequence length="221" mass="23946">MDNQKEAFISLPIAGFVVAAIYVASNIFANILSVKMLYLPFPFPFQEVDAGTIIFPVSFIVRDMLHKNAGRKIASVVVIAMVIISIAMVGLFQLAVALPPSPQWHASGMQEAFALIIGQSSRIALASITALLISGLFNTFVFSRIIRTNPEKKDILASMISNLLSIILDTILFALIAFGGILPWATMISIIMVNIVLKSIIALVGAPLVRLIKVQVDPKLL</sequence>
<evidence type="ECO:0000256" key="1">
    <source>
        <dbReference type="HAMAP-Rule" id="MF_02088"/>
    </source>
</evidence>
<dbReference type="RefSeq" id="WP_167696063.1">
    <property type="nucleotide sequence ID" value="NZ_CP118181.1"/>
</dbReference>
<keyword evidence="1" id="KW-0813">Transport</keyword>
<protein>
    <recommendedName>
        <fullName evidence="1">Probable queuosine precursor transporter</fullName>
        <shortName evidence="1">Q precursor transporter</shortName>
    </recommendedName>
</protein>
<dbReference type="GO" id="GO:0005886">
    <property type="term" value="C:plasma membrane"/>
    <property type="evidence" value="ECO:0007669"/>
    <property type="project" value="UniProtKB-SubCell"/>
</dbReference>
<dbReference type="EMBL" id="JAATLM010000001">
    <property type="protein sequence ID" value="NIZ69996.1"/>
    <property type="molecule type" value="Genomic_DNA"/>
</dbReference>
<dbReference type="GO" id="GO:0022857">
    <property type="term" value="F:transmembrane transporter activity"/>
    <property type="evidence" value="ECO:0007669"/>
    <property type="project" value="UniProtKB-UniRule"/>
</dbReference>
<proteinExistence type="inferred from homology"/>
<feature type="transmembrane region" description="Helical" evidence="1">
    <location>
        <begin position="41"/>
        <end position="61"/>
    </location>
</feature>
<dbReference type="NCBIfam" id="TIGR00697">
    <property type="entry name" value="queuosine precursor transporter"/>
    <property type="match status" value="1"/>
</dbReference>
<dbReference type="PANTHER" id="PTHR34300">
    <property type="entry name" value="QUEUOSINE PRECURSOR TRANSPORTER-RELATED"/>
    <property type="match status" value="1"/>
</dbReference>
<keyword evidence="1" id="KW-0472">Membrane</keyword>
<name>A0A968L058_9SPIO</name>